<dbReference type="RefSeq" id="XP_009542051.1">
    <property type="nucleotide sequence ID" value="XM_009543756.1"/>
</dbReference>
<evidence type="ECO:0000313" key="2">
    <source>
        <dbReference type="EMBL" id="ETW85175.1"/>
    </source>
</evidence>
<sequence>MAVRNAFVHDSNESRSGREVEDPGKESKVPCVHCGVAPPSPTVTALPLVAEARNVWDADDTDQATRQSLTATHKARQALRLCSSRIRRYTVARRAERRAGGGQNRAEQDRTGQNNTRDGDREATYAQRSTDGRGREGRGVLGTYVAGYTDRGAGRDGAGRGY</sequence>
<dbReference type="HOGENOM" id="CLU_1635614_0_0_1"/>
<reference evidence="2 3" key="1">
    <citation type="journal article" date="2012" name="New Phytol.">
        <title>Insight into trade-off between wood decay and parasitism from the genome of a fungal forest pathogen.</title>
        <authorList>
            <person name="Olson A."/>
            <person name="Aerts A."/>
            <person name="Asiegbu F."/>
            <person name="Belbahri L."/>
            <person name="Bouzid O."/>
            <person name="Broberg A."/>
            <person name="Canback B."/>
            <person name="Coutinho P.M."/>
            <person name="Cullen D."/>
            <person name="Dalman K."/>
            <person name="Deflorio G."/>
            <person name="van Diepen L.T."/>
            <person name="Dunand C."/>
            <person name="Duplessis S."/>
            <person name="Durling M."/>
            <person name="Gonthier P."/>
            <person name="Grimwood J."/>
            <person name="Fossdal C.G."/>
            <person name="Hansson D."/>
            <person name="Henrissat B."/>
            <person name="Hietala A."/>
            <person name="Himmelstrand K."/>
            <person name="Hoffmeister D."/>
            <person name="Hogberg N."/>
            <person name="James T.Y."/>
            <person name="Karlsson M."/>
            <person name="Kohler A."/>
            <person name="Kues U."/>
            <person name="Lee Y.H."/>
            <person name="Lin Y.C."/>
            <person name="Lind M."/>
            <person name="Lindquist E."/>
            <person name="Lombard V."/>
            <person name="Lucas S."/>
            <person name="Lunden K."/>
            <person name="Morin E."/>
            <person name="Murat C."/>
            <person name="Park J."/>
            <person name="Raffaello T."/>
            <person name="Rouze P."/>
            <person name="Salamov A."/>
            <person name="Schmutz J."/>
            <person name="Solheim H."/>
            <person name="Stahlberg J."/>
            <person name="Velez H."/>
            <person name="de Vries R.P."/>
            <person name="Wiebenga A."/>
            <person name="Woodward S."/>
            <person name="Yakovlev I."/>
            <person name="Garbelotto M."/>
            <person name="Martin F."/>
            <person name="Grigoriev I.V."/>
            <person name="Stenlid J."/>
        </authorList>
    </citation>
    <scope>NUCLEOTIDE SEQUENCE [LARGE SCALE GENOMIC DNA]</scope>
    <source>
        <strain evidence="2 3">TC 32-1</strain>
    </source>
</reference>
<feature type="region of interest" description="Disordered" evidence="1">
    <location>
        <begin position="92"/>
        <end position="139"/>
    </location>
</feature>
<organism evidence="2 3">
    <name type="scientific">Heterobasidion irregulare (strain TC 32-1)</name>
    <dbReference type="NCBI Taxonomy" id="747525"/>
    <lineage>
        <taxon>Eukaryota</taxon>
        <taxon>Fungi</taxon>
        <taxon>Dikarya</taxon>
        <taxon>Basidiomycota</taxon>
        <taxon>Agaricomycotina</taxon>
        <taxon>Agaricomycetes</taxon>
        <taxon>Russulales</taxon>
        <taxon>Bondarzewiaceae</taxon>
        <taxon>Heterobasidion</taxon>
        <taxon>Heterobasidion annosum species complex</taxon>
    </lineage>
</organism>
<dbReference type="KEGG" id="hir:HETIRDRAFT_470227"/>
<dbReference type="AlphaFoldDB" id="W4KIM8"/>
<dbReference type="GeneID" id="20677337"/>
<keyword evidence="3" id="KW-1185">Reference proteome</keyword>
<dbReference type="InParanoid" id="W4KIM8"/>
<proteinExistence type="predicted"/>
<feature type="region of interest" description="Disordered" evidence="1">
    <location>
        <begin position="1"/>
        <end position="27"/>
    </location>
</feature>
<feature type="compositionally biased region" description="Basic and acidic residues" evidence="1">
    <location>
        <begin position="10"/>
        <end position="27"/>
    </location>
</feature>
<protein>
    <submittedName>
        <fullName evidence="2">Uncharacterized protein</fullName>
    </submittedName>
</protein>
<evidence type="ECO:0000313" key="3">
    <source>
        <dbReference type="Proteomes" id="UP000030671"/>
    </source>
</evidence>
<name>W4KIM8_HETIT</name>
<dbReference type="EMBL" id="KI925455">
    <property type="protein sequence ID" value="ETW85175.1"/>
    <property type="molecule type" value="Genomic_DNA"/>
</dbReference>
<gene>
    <name evidence="2" type="ORF">HETIRDRAFT_470227</name>
</gene>
<dbReference type="Proteomes" id="UP000030671">
    <property type="component" value="Unassembled WGS sequence"/>
</dbReference>
<evidence type="ECO:0000256" key="1">
    <source>
        <dbReference type="SAM" id="MobiDB-lite"/>
    </source>
</evidence>
<accession>W4KIM8</accession>